<dbReference type="AlphaFoldDB" id="A0A848CCF0"/>
<proteinExistence type="predicted"/>
<dbReference type="Pfam" id="PF22337">
    <property type="entry name" value="Phage_fiber_rpt"/>
    <property type="match status" value="2"/>
</dbReference>
<accession>A0A848CCF0</accession>
<gene>
    <name evidence="1" type="ORF">HF854_10695</name>
</gene>
<comment type="caution">
    <text evidence="1">The sequence shown here is derived from an EMBL/GenBank/DDBJ whole genome shotgun (WGS) entry which is preliminary data.</text>
</comment>
<dbReference type="Proteomes" id="UP000522333">
    <property type="component" value="Unassembled WGS sequence"/>
</dbReference>
<organism evidence="1 2">
    <name type="scientific">Desulfovibrio piger</name>
    <dbReference type="NCBI Taxonomy" id="901"/>
    <lineage>
        <taxon>Bacteria</taxon>
        <taxon>Pseudomonadati</taxon>
        <taxon>Thermodesulfobacteriota</taxon>
        <taxon>Desulfovibrionia</taxon>
        <taxon>Desulfovibrionales</taxon>
        <taxon>Desulfovibrionaceae</taxon>
        <taxon>Desulfovibrio</taxon>
    </lineage>
</organism>
<sequence length="264" mass="27270">MTIIKGLLKDKLGNQLYPETSFDQVKDDDGKTLKVWRGEIDGKVTTYDGLLGPDGNIKLEKLPEVLSKFKGSFANAEALPKEGTAGDYAICNDTDTIWVWDAEKAGAPGWIDTGKKGNVTSVNGKTGDLTIELADLGVTISATDINGLPAKVDTKVATADIVDNVTSTDTNKPLSANQGKVLDGKITALSGVVDTKVATASIVNDLATGGAAVPLSAEQGKVLDGKVAAAATTAAEVDFAVVENGAPAPATLREGGMYFEKASA</sequence>
<dbReference type="EMBL" id="JABAFY010000053">
    <property type="protein sequence ID" value="NME52970.1"/>
    <property type="molecule type" value="Genomic_DNA"/>
</dbReference>
<protein>
    <submittedName>
        <fullName evidence="1">Uncharacterized protein</fullName>
    </submittedName>
</protein>
<dbReference type="RefSeq" id="WP_168936271.1">
    <property type="nucleotide sequence ID" value="NZ_JABAFY010000053.1"/>
</dbReference>
<dbReference type="InterPro" id="IPR054500">
    <property type="entry name" value="Phage_fiber_rpt"/>
</dbReference>
<name>A0A848CCF0_9BACT</name>
<evidence type="ECO:0000313" key="1">
    <source>
        <dbReference type="EMBL" id="NME52970.1"/>
    </source>
</evidence>
<reference evidence="1 2" key="1">
    <citation type="submission" date="2020-04" db="EMBL/GenBank/DDBJ databases">
        <authorList>
            <person name="Hitch T.C.A."/>
            <person name="Wylensek D."/>
            <person name="Clavel T."/>
        </authorList>
    </citation>
    <scope>NUCLEOTIDE SEQUENCE [LARGE SCALE GENOMIC DNA]</scope>
    <source>
        <strain evidence="1 2">PG-251-APC-1</strain>
    </source>
</reference>
<evidence type="ECO:0000313" key="2">
    <source>
        <dbReference type="Proteomes" id="UP000522333"/>
    </source>
</evidence>